<dbReference type="Proteomes" id="UP001303222">
    <property type="component" value="Unassembled WGS sequence"/>
</dbReference>
<reference evidence="2" key="1">
    <citation type="journal article" date="2023" name="Mol. Phylogenet. Evol.">
        <title>Genome-scale phylogeny and comparative genomics of the fungal order Sordariales.</title>
        <authorList>
            <person name="Hensen N."/>
            <person name="Bonometti L."/>
            <person name="Westerberg I."/>
            <person name="Brannstrom I.O."/>
            <person name="Guillou S."/>
            <person name="Cros-Aarteil S."/>
            <person name="Calhoun S."/>
            <person name="Haridas S."/>
            <person name="Kuo A."/>
            <person name="Mondo S."/>
            <person name="Pangilinan J."/>
            <person name="Riley R."/>
            <person name="LaButti K."/>
            <person name="Andreopoulos B."/>
            <person name="Lipzen A."/>
            <person name="Chen C."/>
            <person name="Yan M."/>
            <person name="Daum C."/>
            <person name="Ng V."/>
            <person name="Clum A."/>
            <person name="Steindorff A."/>
            <person name="Ohm R.A."/>
            <person name="Martin F."/>
            <person name="Silar P."/>
            <person name="Natvig D.O."/>
            <person name="Lalanne C."/>
            <person name="Gautier V."/>
            <person name="Ament-Velasquez S.L."/>
            <person name="Kruys A."/>
            <person name="Hutchinson M.I."/>
            <person name="Powell A.J."/>
            <person name="Barry K."/>
            <person name="Miller A.N."/>
            <person name="Grigoriev I.V."/>
            <person name="Debuchy R."/>
            <person name="Gladieux P."/>
            <person name="Hiltunen Thoren M."/>
            <person name="Johannesson H."/>
        </authorList>
    </citation>
    <scope>NUCLEOTIDE SEQUENCE</scope>
    <source>
        <strain evidence="2">CBS 626.80</strain>
    </source>
</reference>
<evidence type="ECO:0000313" key="2">
    <source>
        <dbReference type="EMBL" id="KAK3952145.1"/>
    </source>
</evidence>
<keyword evidence="1" id="KW-0812">Transmembrane</keyword>
<organism evidence="2 3">
    <name type="scientific">Pseudoneurospora amorphoporcata</name>
    <dbReference type="NCBI Taxonomy" id="241081"/>
    <lineage>
        <taxon>Eukaryota</taxon>
        <taxon>Fungi</taxon>
        <taxon>Dikarya</taxon>
        <taxon>Ascomycota</taxon>
        <taxon>Pezizomycotina</taxon>
        <taxon>Sordariomycetes</taxon>
        <taxon>Sordariomycetidae</taxon>
        <taxon>Sordariales</taxon>
        <taxon>Sordariaceae</taxon>
        <taxon>Pseudoneurospora</taxon>
    </lineage>
</organism>
<protein>
    <submittedName>
        <fullName evidence="2">Uncharacterized protein</fullName>
    </submittedName>
</protein>
<feature type="transmembrane region" description="Helical" evidence="1">
    <location>
        <begin position="81"/>
        <end position="100"/>
    </location>
</feature>
<comment type="caution">
    <text evidence="2">The sequence shown here is derived from an EMBL/GenBank/DDBJ whole genome shotgun (WGS) entry which is preliminary data.</text>
</comment>
<keyword evidence="3" id="KW-1185">Reference proteome</keyword>
<feature type="transmembrane region" description="Helical" evidence="1">
    <location>
        <begin position="12"/>
        <end position="29"/>
    </location>
</feature>
<proteinExistence type="predicted"/>
<reference evidence="2" key="2">
    <citation type="submission" date="2023-06" db="EMBL/GenBank/DDBJ databases">
        <authorList>
            <consortium name="Lawrence Berkeley National Laboratory"/>
            <person name="Mondo S.J."/>
            <person name="Hensen N."/>
            <person name="Bonometti L."/>
            <person name="Westerberg I."/>
            <person name="Brannstrom I.O."/>
            <person name="Guillou S."/>
            <person name="Cros-Aarteil S."/>
            <person name="Calhoun S."/>
            <person name="Haridas S."/>
            <person name="Kuo A."/>
            <person name="Pangilinan J."/>
            <person name="Riley R."/>
            <person name="Labutti K."/>
            <person name="Andreopoulos B."/>
            <person name="Lipzen A."/>
            <person name="Chen C."/>
            <person name="Yanf M."/>
            <person name="Daum C."/>
            <person name="Ng V."/>
            <person name="Clum A."/>
            <person name="Steindorff A."/>
            <person name="Ohm R."/>
            <person name="Martin F."/>
            <person name="Silar P."/>
            <person name="Natvig D."/>
            <person name="Lalanne C."/>
            <person name="Gautier V."/>
            <person name="Ament-Velasquez S.L."/>
            <person name="Kruys A."/>
            <person name="Hutchinson M.I."/>
            <person name="Powell A.J."/>
            <person name="Barry K."/>
            <person name="Miller A.N."/>
            <person name="Grigoriev I.V."/>
            <person name="Debuchy R."/>
            <person name="Gladieux P."/>
            <person name="Thoren M.H."/>
            <person name="Johannesson H."/>
        </authorList>
    </citation>
    <scope>NUCLEOTIDE SEQUENCE</scope>
    <source>
        <strain evidence="2">CBS 626.80</strain>
    </source>
</reference>
<sequence>MRVSGGWVHRTLYHHNFCILTAVYPWMVGHSSLTPSFYSYIPAETATHIPPRNTKGSRTNIPSRNRIKRHTHHDREGVHTYAPRCLALFSFVFLICMHLAT</sequence>
<keyword evidence="1" id="KW-1133">Transmembrane helix</keyword>
<keyword evidence="1" id="KW-0472">Membrane</keyword>
<dbReference type="EMBL" id="MU859130">
    <property type="protein sequence ID" value="KAK3952145.1"/>
    <property type="molecule type" value="Genomic_DNA"/>
</dbReference>
<evidence type="ECO:0000313" key="3">
    <source>
        <dbReference type="Proteomes" id="UP001303222"/>
    </source>
</evidence>
<dbReference type="AlphaFoldDB" id="A0AAN6SFV3"/>
<accession>A0AAN6SFV3</accession>
<gene>
    <name evidence="2" type="ORF">QBC32DRAFT_342226</name>
</gene>
<name>A0AAN6SFV3_9PEZI</name>
<evidence type="ECO:0000256" key="1">
    <source>
        <dbReference type="SAM" id="Phobius"/>
    </source>
</evidence>